<feature type="domain" description="Big-1" evidence="2">
    <location>
        <begin position="224"/>
        <end position="312"/>
    </location>
</feature>
<evidence type="ECO:0000259" key="2">
    <source>
        <dbReference type="PROSITE" id="PS51127"/>
    </source>
</evidence>
<dbReference type="Proteomes" id="UP000251197">
    <property type="component" value="Unassembled WGS sequence"/>
</dbReference>
<dbReference type="InterPro" id="IPR008964">
    <property type="entry name" value="Invasin/intimin_cell_adhesion"/>
</dbReference>
<accession>A0A2X2T676</accession>
<dbReference type="PANTHER" id="PTHR39576">
    <property type="entry name" value="ATTACHING AND EFFACING PROTEIN HOMOLOG-RELATED-RELATED"/>
    <property type="match status" value="1"/>
</dbReference>
<feature type="domain" description="Big-1" evidence="2">
    <location>
        <begin position="608"/>
        <end position="679"/>
    </location>
</feature>
<dbReference type="SUPFAM" id="SSF49373">
    <property type="entry name" value="Invasin/intimin cell-adhesion fragments"/>
    <property type="match status" value="7"/>
</dbReference>
<feature type="domain" description="Big-1" evidence="2">
    <location>
        <begin position="416"/>
        <end position="504"/>
    </location>
</feature>
<dbReference type="AlphaFoldDB" id="A0A2X2T676"/>
<dbReference type="PROSITE" id="PS51127">
    <property type="entry name" value="BIG1"/>
    <property type="match status" value="7"/>
</dbReference>
<comment type="similarity">
    <text evidence="1">Belongs to the intimin/invasin family.</text>
</comment>
<dbReference type="Gene3D" id="2.60.40.10">
    <property type="entry name" value="Immunoglobulins"/>
    <property type="match status" value="7"/>
</dbReference>
<dbReference type="InterPro" id="IPR051715">
    <property type="entry name" value="Intimin-Invasin_domain"/>
</dbReference>
<dbReference type="GO" id="GO:0009279">
    <property type="term" value="C:cell outer membrane"/>
    <property type="evidence" value="ECO:0007669"/>
    <property type="project" value="TreeGrafter"/>
</dbReference>
<dbReference type="InterPro" id="IPR013783">
    <property type="entry name" value="Ig-like_fold"/>
</dbReference>
<dbReference type="Pfam" id="PF09134">
    <property type="entry name" value="Invasin_D3"/>
    <property type="match status" value="2"/>
</dbReference>
<organism evidence="3 4">
    <name type="scientific">Cedecea neteri</name>
    <dbReference type="NCBI Taxonomy" id="158822"/>
    <lineage>
        <taxon>Bacteria</taxon>
        <taxon>Pseudomonadati</taxon>
        <taxon>Pseudomonadota</taxon>
        <taxon>Gammaproteobacteria</taxon>
        <taxon>Enterobacterales</taxon>
        <taxon>Enterobacteriaceae</taxon>
        <taxon>Cedecea</taxon>
    </lineage>
</organism>
<name>A0A2X2T676_9ENTR</name>
<feature type="domain" description="Big-1" evidence="2">
    <location>
        <begin position="122"/>
        <end position="216"/>
    </location>
</feature>
<dbReference type="PANTHER" id="PTHR39576:SF2">
    <property type="entry name" value="ATTACHING AND EFFACING PROTEIN HOMOLOG-RELATED"/>
    <property type="match status" value="1"/>
</dbReference>
<feature type="domain" description="Big-1" evidence="2">
    <location>
        <begin position="320"/>
        <end position="408"/>
    </location>
</feature>
<proteinExistence type="inferred from homology"/>
<feature type="domain" description="Big-1" evidence="2">
    <location>
        <begin position="20"/>
        <end position="114"/>
    </location>
</feature>
<reference evidence="3 4" key="1">
    <citation type="submission" date="2018-06" db="EMBL/GenBank/DDBJ databases">
        <authorList>
            <consortium name="Pathogen Informatics"/>
            <person name="Doyle S."/>
        </authorList>
    </citation>
    <scope>NUCLEOTIDE SEQUENCE [LARGE SCALE GENOMIC DNA]</scope>
    <source>
        <strain evidence="3 4">NCTC12120</strain>
    </source>
</reference>
<dbReference type="InterPro" id="IPR015217">
    <property type="entry name" value="Invasin_dom_3"/>
</dbReference>
<sequence length="679" mass="66105">MTGLHASLTLTPANEVSLTTSQLTIDRTSIPADGKTPSTLKLTLRNANGVPVTDAKGVTFISSLTTGISLSPVVNHGDGTYTATMTGTTTGVAAISASVNGVALGTISQSVTLTDGDADVSQSQLTVDKTVIPADGVTGALLKLTLRNAGGIPVTGVQGVKFESARKAGVMISPVTINGDGTYTASLTGTTAGPAEVTVIVGGQVFAVTSQTVNLTADTTTAKATDLSVVSNNAVADGTATNSLKVTVTDGNNNPVSTVVTLKASNGAVIADSVTTGDDGTATMALTSTKAGTSTVTAQVGGSTKTADVSFGADAATAKITDLSVVSNNAVADGTATNSLKVTVTDGNNNPVSTVVTLKASNGAVIADSVTTGDDGTATMALTSTKAGTSTVTAQVGSSTKTADVSFGADAATAKITDLSVVSNNAVADGTATNSLKVTVTDGNNNPVSTVVTLKASNGAVIADSVTTGDDGTATMALTSTKAGTSTVTAQVGSSTKTADVSFGADAATAKITDLSVVSNNAVADGTATNSLKVTVTDGNNNPVSTVVTLKASNGAVIADSVTTGDDGTATVALASIKAGTSTVTAQVGSSAKTVDVSFGADAVTAKITDLSVVNNNAVADGSATNSMKVTVLDGNNNPVSTTVTLKASNGAVIADSVTTGDDGTATMSLTSTKAGPAR</sequence>
<evidence type="ECO:0000313" key="3">
    <source>
        <dbReference type="EMBL" id="SQA97927.1"/>
    </source>
</evidence>
<dbReference type="SMART" id="SM00634">
    <property type="entry name" value="BID_1"/>
    <property type="match status" value="7"/>
</dbReference>
<evidence type="ECO:0000313" key="4">
    <source>
        <dbReference type="Proteomes" id="UP000251197"/>
    </source>
</evidence>
<evidence type="ECO:0000256" key="1">
    <source>
        <dbReference type="ARBA" id="ARBA00010116"/>
    </source>
</evidence>
<dbReference type="InterPro" id="IPR003344">
    <property type="entry name" value="Big_1_dom"/>
</dbReference>
<gene>
    <name evidence="3" type="ORF">NCTC12120_01775</name>
</gene>
<dbReference type="Pfam" id="PF02369">
    <property type="entry name" value="Big_1"/>
    <property type="match status" value="5"/>
</dbReference>
<dbReference type="EMBL" id="UAVU01000003">
    <property type="protein sequence ID" value="SQA97927.1"/>
    <property type="molecule type" value="Genomic_DNA"/>
</dbReference>
<protein>
    <submittedName>
        <fullName evidence="3">Invasin</fullName>
    </submittedName>
</protein>
<feature type="domain" description="Big-1" evidence="2">
    <location>
        <begin position="512"/>
        <end position="600"/>
    </location>
</feature>